<keyword evidence="3" id="KW-1185">Reference proteome</keyword>
<reference evidence="2 3" key="1">
    <citation type="submission" date="2019-03" db="EMBL/GenBank/DDBJ databases">
        <title>Genomic Encyclopedia of Archaeal and Bacterial Type Strains, Phase II (KMG-II): from individual species to whole genera.</title>
        <authorList>
            <person name="Goeker M."/>
        </authorList>
    </citation>
    <scope>NUCLEOTIDE SEQUENCE [LARGE SCALE GENOMIC DNA]</scope>
    <source>
        <strain evidence="2 3">DSM 26433</strain>
    </source>
</reference>
<feature type="transmembrane region" description="Helical" evidence="1">
    <location>
        <begin position="37"/>
        <end position="57"/>
    </location>
</feature>
<dbReference type="EMBL" id="SMGR01000001">
    <property type="protein sequence ID" value="TCL09499.1"/>
    <property type="molecule type" value="Genomic_DNA"/>
</dbReference>
<evidence type="ECO:0000313" key="2">
    <source>
        <dbReference type="EMBL" id="TCL09499.1"/>
    </source>
</evidence>
<proteinExistence type="predicted"/>
<organism evidence="2 3">
    <name type="scientific">Shimia isoporae</name>
    <dbReference type="NCBI Taxonomy" id="647720"/>
    <lineage>
        <taxon>Bacteria</taxon>
        <taxon>Pseudomonadati</taxon>
        <taxon>Pseudomonadota</taxon>
        <taxon>Alphaproteobacteria</taxon>
        <taxon>Rhodobacterales</taxon>
        <taxon>Roseobacteraceae</taxon>
    </lineage>
</organism>
<dbReference type="OrthoDB" id="7872565at2"/>
<protein>
    <submittedName>
        <fullName evidence="2">Uncharacterized protein</fullName>
    </submittedName>
</protein>
<gene>
    <name evidence="2" type="ORF">BXY66_1548</name>
</gene>
<dbReference type="AlphaFoldDB" id="A0A4R1NNV0"/>
<accession>A0A4R1NNV0</accession>
<name>A0A4R1NNV0_9RHOB</name>
<evidence type="ECO:0000313" key="3">
    <source>
        <dbReference type="Proteomes" id="UP000295673"/>
    </source>
</evidence>
<feature type="transmembrane region" description="Helical" evidence="1">
    <location>
        <begin position="6"/>
        <end position="25"/>
    </location>
</feature>
<dbReference type="Proteomes" id="UP000295673">
    <property type="component" value="Unassembled WGS sequence"/>
</dbReference>
<evidence type="ECO:0000256" key="1">
    <source>
        <dbReference type="SAM" id="Phobius"/>
    </source>
</evidence>
<keyword evidence="1" id="KW-0812">Transmembrane</keyword>
<sequence>MADFTLSPATATLIFVVAVLAGHRFRRIWKDEGPRWQLWVTGLLAAVCLLTVALLPLNS</sequence>
<keyword evidence="1" id="KW-0472">Membrane</keyword>
<comment type="caution">
    <text evidence="2">The sequence shown here is derived from an EMBL/GenBank/DDBJ whole genome shotgun (WGS) entry which is preliminary data.</text>
</comment>
<keyword evidence="1" id="KW-1133">Transmembrane helix</keyword>